<dbReference type="EMBL" id="JACHLP010000002">
    <property type="protein sequence ID" value="MBB4842645.1"/>
    <property type="molecule type" value="Genomic_DNA"/>
</dbReference>
<accession>A0A840L7K9</accession>
<gene>
    <name evidence="1" type="ORF">HNP55_001160</name>
</gene>
<sequence length="323" mass="36562">MTSIAFQRSGLASKFPSIRKFLANYVLGLQNWETEDLGSLKRYATEGGFPYPSPDGEGVWIYTLANANGDLARVSNAQRWIAIQSCLKGDPNYAATWVRAAAYEFWGARADHRFDEFMLQDFRNGGRPQYLGMLRLRSAVSGLARVFLLGWQQETLSLMRWVLSALPHGAYFDADETSHPRAQFFVLRLLASHFGLTMPLDPLFAHEEPIYEFLIEHWRTPDPSHLVQALLAALDRHTHQSVRAKRSGPEFDFPFDEDWYFPYEVLVVLKLRELAGLANPSAEALAHPLTATPLGRLSAPTPVYTDATLDGVVKRMREEFLDL</sequence>
<evidence type="ECO:0000313" key="1">
    <source>
        <dbReference type="EMBL" id="MBB4842645.1"/>
    </source>
</evidence>
<evidence type="ECO:0000313" key="2">
    <source>
        <dbReference type="Proteomes" id="UP000562027"/>
    </source>
</evidence>
<dbReference type="RefSeq" id="WP_184297137.1">
    <property type="nucleotide sequence ID" value="NZ_JACHLP010000002.1"/>
</dbReference>
<proteinExistence type="predicted"/>
<keyword evidence="2" id="KW-1185">Reference proteome</keyword>
<protein>
    <submittedName>
        <fullName evidence="1">Uncharacterized protein</fullName>
    </submittedName>
</protein>
<dbReference type="Proteomes" id="UP000562027">
    <property type="component" value="Unassembled WGS sequence"/>
</dbReference>
<organism evidence="1 2">
    <name type="scientific">Roseateles oligotrophus</name>
    <dbReference type="NCBI Taxonomy" id="1769250"/>
    <lineage>
        <taxon>Bacteria</taxon>
        <taxon>Pseudomonadati</taxon>
        <taxon>Pseudomonadota</taxon>
        <taxon>Betaproteobacteria</taxon>
        <taxon>Burkholderiales</taxon>
        <taxon>Sphaerotilaceae</taxon>
        <taxon>Roseateles</taxon>
    </lineage>
</organism>
<name>A0A840L7K9_9BURK</name>
<comment type="caution">
    <text evidence="1">The sequence shown here is derived from an EMBL/GenBank/DDBJ whole genome shotgun (WGS) entry which is preliminary data.</text>
</comment>
<reference evidence="1 2" key="1">
    <citation type="submission" date="2020-08" db="EMBL/GenBank/DDBJ databases">
        <title>Functional genomics of gut bacteria from endangered species of beetles.</title>
        <authorList>
            <person name="Carlos-Shanley C."/>
        </authorList>
    </citation>
    <scope>NUCLEOTIDE SEQUENCE [LARGE SCALE GENOMIC DNA]</scope>
    <source>
        <strain evidence="1 2">S00239</strain>
    </source>
</reference>
<dbReference type="AlphaFoldDB" id="A0A840L7K9"/>